<feature type="compositionally biased region" description="Basic and acidic residues" evidence="1">
    <location>
        <begin position="72"/>
        <end position="81"/>
    </location>
</feature>
<dbReference type="AlphaFoldDB" id="A0AAV3Z0A8"/>
<name>A0AAV3Z0A8_9GAST</name>
<protein>
    <submittedName>
        <fullName evidence="2">Uncharacterized protein</fullName>
    </submittedName>
</protein>
<organism evidence="2 3">
    <name type="scientific">Plakobranchus ocellatus</name>
    <dbReference type="NCBI Taxonomy" id="259542"/>
    <lineage>
        <taxon>Eukaryota</taxon>
        <taxon>Metazoa</taxon>
        <taxon>Spiralia</taxon>
        <taxon>Lophotrochozoa</taxon>
        <taxon>Mollusca</taxon>
        <taxon>Gastropoda</taxon>
        <taxon>Heterobranchia</taxon>
        <taxon>Euthyneura</taxon>
        <taxon>Panpulmonata</taxon>
        <taxon>Sacoglossa</taxon>
        <taxon>Placobranchoidea</taxon>
        <taxon>Plakobranchidae</taxon>
        <taxon>Plakobranchus</taxon>
    </lineage>
</organism>
<reference evidence="2 3" key="1">
    <citation type="journal article" date="2021" name="Elife">
        <title>Chloroplast acquisition without the gene transfer in kleptoplastic sea slugs, Plakobranchus ocellatus.</title>
        <authorList>
            <person name="Maeda T."/>
            <person name="Takahashi S."/>
            <person name="Yoshida T."/>
            <person name="Shimamura S."/>
            <person name="Takaki Y."/>
            <person name="Nagai Y."/>
            <person name="Toyoda A."/>
            <person name="Suzuki Y."/>
            <person name="Arimoto A."/>
            <person name="Ishii H."/>
            <person name="Satoh N."/>
            <person name="Nishiyama T."/>
            <person name="Hasebe M."/>
            <person name="Maruyama T."/>
            <person name="Minagawa J."/>
            <person name="Obokata J."/>
            <person name="Shigenobu S."/>
        </authorList>
    </citation>
    <scope>NUCLEOTIDE SEQUENCE [LARGE SCALE GENOMIC DNA]</scope>
</reference>
<sequence>MRITPIAAMESLSDIHLLEDRKVSKIPIQAEKLKRLPSHPMKQRCEIISRSRLEWISFAQHSTSLKHSLKIPTEDDSRSESHTQSLFSKHSKTQKGNSPTALVTAQRYSKAETKNGLTVDPRCTSYSRWQKQDGRIGNLAGNRILFLKQNILKSSPGCVTINSPCIPLQL</sequence>
<accession>A0AAV3Z0A8</accession>
<dbReference type="EMBL" id="BLXT01001826">
    <property type="protein sequence ID" value="GFN88062.1"/>
    <property type="molecule type" value="Genomic_DNA"/>
</dbReference>
<comment type="caution">
    <text evidence="2">The sequence shown here is derived from an EMBL/GenBank/DDBJ whole genome shotgun (WGS) entry which is preliminary data.</text>
</comment>
<proteinExistence type="predicted"/>
<keyword evidence="3" id="KW-1185">Reference proteome</keyword>
<evidence type="ECO:0000256" key="1">
    <source>
        <dbReference type="SAM" id="MobiDB-lite"/>
    </source>
</evidence>
<feature type="compositionally biased region" description="Polar residues" evidence="1">
    <location>
        <begin position="82"/>
        <end position="100"/>
    </location>
</feature>
<feature type="region of interest" description="Disordered" evidence="1">
    <location>
        <begin position="69"/>
        <end position="100"/>
    </location>
</feature>
<dbReference type="Proteomes" id="UP000735302">
    <property type="component" value="Unassembled WGS sequence"/>
</dbReference>
<gene>
    <name evidence="2" type="ORF">PoB_001456800</name>
</gene>
<evidence type="ECO:0000313" key="2">
    <source>
        <dbReference type="EMBL" id="GFN88062.1"/>
    </source>
</evidence>
<evidence type="ECO:0000313" key="3">
    <source>
        <dbReference type="Proteomes" id="UP000735302"/>
    </source>
</evidence>